<dbReference type="Gene3D" id="3.40.50.150">
    <property type="entry name" value="Vaccinia Virus protein VP39"/>
    <property type="match status" value="1"/>
</dbReference>
<comment type="caution">
    <text evidence="2">The sequence shown here is derived from an EMBL/GenBank/DDBJ whole genome shotgun (WGS) entry which is preliminary data.</text>
</comment>
<dbReference type="CDD" id="cd02440">
    <property type="entry name" value="AdoMet_MTases"/>
    <property type="match status" value="1"/>
</dbReference>
<reference evidence="2" key="1">
    <citation type="submission" date="2019-05" db="EMBL/GenBank/DDBJ databases">
        <title>Methanoculleus sp. FWC-SCC1, a methanogenic archaeon isolated from deep marine cold seep.</title>
        <authorList>
            <person name="Chen Y.-W."/>
            <person name="Chen S.-C."/>
            <person name="Teng N.-H."/>
            <person name="Lai M.-C."/>
        </authorList>
    </citation>
    <scope>NUCLEOTIDE SEQUENCE</scope>
    <source>
        <strain evidence="2">FWC-SCC1</strain>
    </source>
</reference>
<dbReference type="InterPro" id="IPR025714">
    <property type="entry name" value="Methyltranfer_dom"/>
</dbReference>
<dbReference type="Pfam" id="PF13847">
    <property type="entry name" value="Methyltransf_31"/>
    <property type="match status" value="1"/>
</dbReference>
<proteinExistence type="predicted"/>
<evidence type="ECO:0000259" key="1">
    <source>
        <dbReference type="Pfam" id="PF13847"/>
    </source>
</evidence>
<dbReference type="SUPFAM" id="SSF53335">
    <property type="entry name" value="S-adenosyl-L-methionine-dependent methyltransferases"/>
    <property type="match status" value="1"/>
</dbReference>
<protein>
    <submittedName>
        <fullName evidence="2">Class I SAM-dependent methyltransferase</fullName>
    </submittedName>
</protein>
<organism evidence="2 3">
    <name type="scientific">Methanoculleus frigidifontis</name>
    <dbReference type="NCBI Taxonomy" id="2584085"/>
    <lineage>
        <taxon>Archaea</taxon>
        <taxon>Methanobacteriati</taxon>
        <taxon>Methanobacteriota</taxon>
        <taxon>Stenosarchaea group</taxon>
        <taxon>Methanomicrobia</taxon>
        <taxon>Methanomicrobiales</taxon>
        <taxon>Methanomicrobiaceae</taxon>
        <taxon>Methanoculleus</taxon>
    </lineage>
</organism>
<evidence type="ECO:0000313" key="2">
    <source>
        <dbReference type="EMBL" id="MDN7024476.1"/>
    </source>
</evidence>
<keyword evidence="2" id="KW-0808">Transferase</keyword>
<dbReference type="GO" id="GO:0032259">
    <property type="term" value="P:methylation"/>
    <property type="evidence" value="ECO:0007669"/>
    <property type="project" value="UniProtKB-KW"/>
</dbReference>
<gene>
    <name evidence="2" type="ORF">FGU65_06165</name>
</gene>
<sequence>MHTFSDTTEESRRRWEMNADFWDARMGDTANVFHCTIVRPRTEQSLDIRAGELVLDIACGNGNFSQRLAEKGAEVVAFDYSEKMIAHAKRRRSAYLDRIAFHVCDATDSAQLRSLEPGRPFDKAVANMAVMDIADIEPLFRAVGEMLKPGGIFVFSTHHPCFVKPQDTYRTPCVHEGEAIRRQPILQYYYHRPLQEIFQLGFDAGFVIDGFFEELDDDKEHPVIVIVRLKKR</sequence>
<dbReference type="GO" id="GO:0008168">
    <property type="term" value="F:methyltransferase activity"/>
    <property type="evidence" value="ECO:0007669"/>
    <property type="project" value="UniProtKB-KW"/>
</dbReference>
<dbReference type="EMBL" id="VCYH01000003">
    <property type="protein sequence ID" value="MDN7024476.1"/>
    <property type="molecule type" value="Genomic_DNA"/>
</dbReference>
<feature type="domain" description="Methyltransferase" evidence="1">
    <location>
        <begin position="50"/>
        <end position="159"/>
    </location>
</feature>
<accession>A0ABT8M962</accession>
<dbReference type="RefSeq" id="WP_301663580.1">
    <property type="nucleotide sequence ID" value="NZ_VCYH01000003.1"/>
</dbReference>
<dbReference type="InterPro" id="IPR029063">
    <property type="entry name" value="SAM-dependent_MTases_sf"/>
</dbReference>
<dbReference type="Proteomes" id="UP001168338">
    <property type="component" value="Unassembled WGS sequence"/>
</dbReference>
<dbReference type="PANTHER" id="PTHR43861">
    <property type="entry name" value="TRANS-ACONITATE 2-METHYLTRANSFERASE-RELATED"/>
    <property type="match status" value="1"/>
</dbReference>
<keyword evidence="2" id="KW-0489">Methyltransferase</keyword>
<name>A0ABT8M962_9EURY</name>
<keyword evidence="3" id="KW-1185">Reference proteome</keyword>
<evidence type="ECO:0000313" key="3">
    <source>
        <dbReference type="Proteomes" id="UP001168338"/>
    </source>
</evidence>